<sequence length="168" mass="18755">MAIPVLDEQCQCDVVAQSAYGIVEDDEVVVRILTDSHFNGAKLQTSAFKLTDIIADGVSMSRLRMMDVAEFQAVAEDIRRLADAVEVKGAFAIQAAALRALRDENGNRTLCLFDDPVISHPGERDNPAHCMAVSPNRIERADAQEIRFHLMTIFREARYLHELWELAA</sequence>
<organism evidence="1 2">
    <name type="scientific">Sphingomonas melonis</name>
    <dbReference type="NCBI Taxonomy" id="152682"/>
    <lineage>
        <taxon>Bacteria</taxon>
        <taxon>Pseudomonadati</taxon>
        <taxon>Pseudomonadota</taxon>
        <taxon>Alphaproteobacteria</taxon>
        <taxon>Sphingomonadales</taxon>
        <taxon>Sphingomonadaceae</taxon>
        <taxon>Sphingomonas</taxon>
    </lineage>
</organism>
<dbReference type="EMBL" id="JACCBY010000005">
    <property type="protein sequence ID" value="NYD91451.1"/>
    <property type="molecule type" value="Genomic_DNA"/>
</dbReference>
<reference evidence="1 2" key="2">
    <citation type="submission" date="2020-08" db="EMBL/GenBank/DDBJ databases">
        <title>The Agave Microbiome: Exploring the role of microbial communities in plant adaptations to desert environments.</title>
        <authorList>
            <person name="Partida-Martinez L.P."/>
        </authorList>
    </citation>
    <scope>NUCLEOTIDE SEQUENCE [LARGE SCALE GENOMIC DNA]</scope>
    <source>
        <strain evidence="1 2">AS2.3</strain>
    </source>
</reference>
<name>A0A7Y9FQ74_9SPHN</name>
<gene>
    <name evidence="1" type="ORF">HD841_003259</name>
</gene>
<dbReference type="AlphaFoldDB" id="A0A7Y9FQ74"/>
<evidence type="ECO:0000313" key="1">
    <source>
        <dbReference type="EMBL" id="NYD91451.1"/>
    </source>
</evidence>
<accession>A0A7Y9FQ74</accession>
<reference evidence="1 2" key="1">
    <citation type="submission" date="2020-07" db="EMBL/GenBank/DDBJ databases">
        <authorList>
            <person name="Partida-Martinez L."/>
            <person name="Huntemann M."/>
            <person name="Clum A."/>
            <person name="Wang J."/>
            <person name="Palaniappan K."/>
            <person name="Ritter S."/>
            <person name="Chen I.-M."/>
            <person name="Stamatis D."/>
            <person name="Reddy T."/>
            <person name="O'Malley R."/>
            <person name="Daum C."/>
            <person name="Shapiro N."/>
            <person name="Ivanova N."/>
            <person name="Kyrpides N."/>
            <person name="Woyke T."/>
        </authorList>
    </citation>
    <scope>NUCLEOTIDE SEQUENCE [LARGE SCALE GENOMIC DNA]</scope>
    <source>
        <strain evidence="1 2">AS2.3</strain>
    </source>
</reference>
<protein>
    <submittedName>
        <fullName evidence="1">Uncharacterized protein</fullName>
    </submittedName>
</protein>
<keyword evidence="2" id="KW-1185">Reference proteome</keyword>
<proteinExistence type="predicted"/>
<dbReference type="Proteomes" id="UP000517753">
    <property type="component" value="Unassembled WGS sequence"/>
</dbReference>
<dbReference type="RefSeq" id="WP_179509872.1">
    <property type="nucleotide sequence ID" value="NZ_JACCBY010000005.1"/>
</dbReference>
<evidence type="ECO:0000313" key="2">
    <source>
        <dbReference type="Proteomes" id="UP000517753"/>
    </source>
</evidence>
<comment type="caution">
    <text evidence="1">The sequence shown here is derived from an EMBL/GenBank/DDBJ whole genome shotgun (WGS) entry which is preliminary data.</text>
</comment>